<dbReference type="GO" id="GO:0015020">
    <property type="term" value="F:glucuronosyltransferase activity"/>
    <property type="evidence" value="ECO:0007669"/>
    <property type="project" value="UniProtKB-EC"/>
</dbReference>
<evidence type="ECO:0000256" key="4">
    <source>
        <dbReference type="RuleBase" id="RU003718"/>
    </source>
</evidence>
<keyword evidence="7" id="KW-1185">Reference proteome</keyword>
<evidence type="ECO:0000313" key="7">
    <source>
        <dbReference type="Proteomes" id="UP000326759"/>
    </source>
</evidence>
<dbReference type="InterPro" id="IPR035595">
    <property type="entry name" value="UDP_glycos_trans_CS"/>
</dbReference>
<evidence type="ECO:0000256" key="2">
    <source>
        <dbReference type="ARBA" id="ARBA00022676"/>
    </source>
</evidence>
<dbReference type="FunFam" id="3.40.50.2000:FF:000050">
    <property type="entry name" value="UDP-glucuronosyltransferase"/>
    <property type="match status" value="1"/>
</dbReference>
<evidence type="ECO:0000256" key="1">
    <source>
        <dbReference type="ARBA" id="ARBA00009995"/>
    </source>
</evidence>
<evidence type="ECO:0000313" key="6">
    <source>
        <dbReference type="EMBL" id="KAB7505525.1"/>
    </source>
</evidence>
<comment type="similarity">
    <text evidence="1 4">Belongs to the UDP-glycosyltransferase family.</text>
</comment>
<dbReference type="InterPro" id="IPR002213">
    <property type="entry name" value="UDP_glucos_trans"/>
</dbReference>
<dbReference type="EMBL" id="SEYY01001199">
    <property type="protein sequence ID" value="KAB7505525.1"/>
    <property type="molecule type" value="Genomic_DNA"/>
</dbReference>
<dbReference type="PANTHER" id="PTHR48043:SF159">
    <property type="entry name" value="EG:EG0003.4 PROTEIN-RELATED"/>
    <property type="match status" value="1"/>
</dbReference>
<dbReference type="PANTHER" id="PTHR48043">
    <property type="entry name" value="EG:EG0003.4 PROTEIN-RELATED"/>
    <property type="match status" value="1"/>
</dbReference>
<accession>A0A5N5TJ03</accession>
<keyword evidence="3 4" id="KW-0808">Transferase</keyword>
<evidence type="ECO:0000256" key="3">
    <source>
        <dbReference type="ARBA" id="ARBA00022679"/>
    </source>
</evidence>
<proteinExistence type="inferred from homology"/>
<dbReference type="Gene3D" id="3.40.50.2000">
    <property type="entry name" value="Glycogen Phosphorylase B"/>
    <property type="match status" value="1"/>
</dbReference>
<evidence type="ECO:0000256" key="5">
    <source>
        <dbReference type="RuleBase" id="RU362059"/>
    </source>
</evidence>
<dbReference type="SUPFAM" id="SSF53756">
    <property type="entry name" value="UDP-Glycosyltransferase/glycogen phosphorylase"/>
    <property type="match status" value="1"/>
</dbReference>
<dbReference type="Pfam" id="PF00201">
    <property type="entry name" value="UDPGT"/>
    <property type="match status" value="1"/>
</dbReference>
<protein>
    <recommendedName>
        <fullName evidence="5">UDP-glucuronosyltransferase</fullName>
        <ecNumber evidence="5">2.4.1.17</ecNumber>
    </recommendedName>
</protein>
<dbReference type="GO" id="GO:0016020">
    <property type="term" value="C:membrane"/>
    <property type="evidence" value="ECO:0007669"/>
    <property type="project" value="UniProtKB-SubCell"/>
</dbReference>
<name>A0A5N5TJ03_9CRUS</name>
<dbReference type="CDD" id="cd03784">
    <property type="entry name" value="GT1_Gtf-like"/>
    <property type="match status" value="1"/>
</dbReference>
<keyword evidence="2 4" id="KW-0328">Glycosyltransferase</keyword>
<organism evidence="6 7">
    <name type="scientific">Armadillidium nasatum</name>
    <dbReference type="NCBI Taxonomy" id="96803"/>
    <lineage>
        <taxon>Eukaryota</taxon>
        <taxon>Metazoa</taxon>
        <taxon>Ecdysozoa</taxon>
        <taxon>Arthropoda</taxon>
        <taxon>Crustacea</taxon>
        <taxon>Multicrustacea</taxon>
        <taxon>Malacostraca</taxon>
        <taxon>Eumalacostraca</taxon>
        <taxon>Peracarida</taxon>
        <taxon>Isopoda</taxon>
        <taxon>Oniscidea</taxon>
        <taxon>Crinocheta</taxon>
        <taxon>Armadillidiidae</taxon>
        <taxon>Armadillidium</taxon>
    </lineage>
</organism>
<dbReference type="Proteomes" id="UP000326759">
    <property type="component" value="Unassembled WGS sequence"/>
</dbReference>
<sequence length="310" mass="35385">MDPFLDKAFTGGSTVLPLITEIPKICVQGLGQKEVQDLKKEKFDLIILNLFFMDYCFLSFVHYFKIPFVYAHAGALTNPYYDTIGSFNVPAISGNVYVMPEFPLTFKSKTEDHCFEHFVLCSQQSYIRTTRKTLEWPPKPGMPNVIHAGGAHIKAPRKLAQDLEDWVEGSGEEGFIFFSLGSALNPDFFPEEYRQILVKVFGSLKQKVLWKWNKETMPDLPKNVKLQKWLPQTDLLGHPKLKLFITHGGQLSTLEALYNGVPVIGIPIFSDQHTNMKIIESEGWGRAMELKKLDEHSFRILVQETLNNKT</sequence>
<comment type="caution">
    <text evidence="6">The sequence shown here is derived from an EMBL/GenBank/DDBJ whole genome shotgun (WGS) entry which is preliminary data.</text>
</comment>
<gene>
    <name evidence="6" type="primary">ugt-55</name>
    <name evidence="6" type="ORF">Anas_01639</name>
</gene>
<dbReference type="PROSITE" id="PS00375">
    <property type="entry name" value="UDPGT"/>
    <property type="match status" value="1"/>
</dbReference>
<comment type="catalytic activity">
    <reaction evidence="5">
        <text>glucuronate acceptor + UDP-alpha-D-glucuronate = acceptor beta-D-glucuronoside + UDP + H(+)</text>
        <dbReference type="Rhea" id="RHEA:21032"/>
        <dbReference type="ChEBI" id="CHEBI:15378"/>
        <dbReference type="ChEBI" id="CHEBI:58052"/>
        <dbReference type="ChEBI" id="CHEBI:58223"/>
        <dbReference type="ChEBI" id="CHEBI:132367"/>
        <dbReference type="ChEBI" id="CHEBI:132368"/>
        <dbReference type="EC" id="2.4.1.17"/>
    </reaction>
</comment>
<dbReference type="InterPro" id="IPR050271">
    <property type="entry name" value="UDP-glycosyltransferase"/>
</dbReference>
<dbReference type="OrthoDB" id="5835829at2759"/>
<dbReference type="EC" id="2.4.1.17" evidence="5"/>
<reference evidence="6 7" key="1">
    <citation type="journal article" date="2019" name="PLoS Biol.">
        <title>Sex chromosomes control vertical transmission of feminizing Wolbachia symbionts in an isopod.</title>
        <authorList>
            <person name="Becking T."/>
            <person name="Chebbi M.A."/>
            <person name="Giraud I."/>
            <person name="Moumen B."/>
            <person name="Laverre T."/>
            <person name="Caubet Y."/>
            <person name="Peccoud J."/>
            <person name="Gilbert C."/>
            <person name="Cordaux R."/>
        </authorList>
    </citation>
    <scope>NUCLEOTIDE SEQUENCE [LARGE SCALE GENOMIC DNA]</scope>
    <source>
        <strain evidence="6">ANa2</strain>
        <tissue evidence="6">Whole body excluding digestive tract and cuticle</tissue>
    </source>
</reference>
<dbReference type="AlphaFoldDB" id="A0A5N5TJ03"/>
<comment type="subcellular location">
    <subcellularLocation>
        <location evidence="5">Membrane</location>
        <topology evidence="5">Single-pass membrane protein</topology>
    </subcellularLocation>
</comment>